<name>A0A3M4WD64_PSECI</name>
<dbReference type="GO" id="GO:0030170">
    <property type="term" value="F:pyridoxal phosphate binding"/>
    <property type="evidence" value="ECO:0007669"/>
    <property type="project" value="InterPro"/>
</dbReference>
<dbReference type="CDD" id="cd00609">
    <property type="entry name" value="AAT_like"/>
    <property type="match status" value="1"/>
</dbReference>
<dbReference type="Gene3D" id="3.40.640.10">
    <property type="entry name" value="Type I PLP-dependent aspartate aminotransferase-like (Major domain)"/>
    <property type="match status" value="1"/>
</dbReference>
<dbReference type="SMART" id="SM00345">
    <property type="entry name" value="HTH_GNTR"/>
    <property type="match status" value="1"/>
</dbReference>
<reference evidence="7 8" key="1">
    <citation type="submission" date="2018-08" db="EMBL/GenBank/DDBJ databases">
        <title>Recombination of ecologically and evolutionarily significant loci maintains genetic cohesion in the Pseudomonas syringae species complex.</title>
        <authorList>
            <person name="Dillon M."/>
            <person name="Thakur S."/>
            <person name="Almeida R.N.D."/>
            <person name="Weir B.S."/>
            <person name="Guttman D.S."/>
        </authorList>
    </citation>
    <scope>NUCLEOTIDE SEQUENCE [LARGE SCALE GENOMIC DNA]</scope>
    <source>
        <strain evidence="7 8">ICMP 6917</strain>
    </source>
</reference>
<dbReference type="PANTHER" id="PTHR46577">
    <property type="entry name" value="HTH-TYPE TRANSCRIPTIONAL REGULATORY PROTEIN GABR"/>
    <property type="match status" value="1"/>
</dbReference>
<gene>
    <name evidence="7" type="ORF">ALP84_02552</name>
</gene>
<proteinExistence type="inferred from homology"/>
<dbReference type="CDD" id="cd07377">
    <property type="entry name" value="WHTH_GntR"/>
    <property type="match status" value="1"/>
</dbReference>
<dbReference type="InterPro" id="IPR004839">
    <property type="entry name" value="Aminotransferase_I/II_large"/>
</dbReference>
<dbReference type="SUPFAM" id="SSF46785">
    <property type="entry name" value="Winged helix' DNA-binding domain"/>
    <property type="match status" value="1"/>
</dbReference>
<dbReference type="Pfam" id="PF00392">
    <property type="entry name" value="GntR"/>
    <property type="match status" value="1"/>
</dbReference>
<evidence type="ECO:0000256" key="4">
    <source>
        <dbReference type="ARBA" id="ARBA00023125"/>
    </source>
</evidence>
<dbReference type="EMBL" id="RBRY01000029">
    <property type="protein sequence ID" value="RMR61863.1"/>
    <property type="molecule type" value="Genomic_DNA"/>
</dbReference>
<dbReference type="GO" id="GO:0003700">
    <property type="term" value="F:DNA-binding transcription factor activity"/>
    <property type="evidence" value="ECO:0007669"/>
    <property type="project" value="InterPro"/>
</dbReference>
<dbReference type="InterPro" id="IPR015421">
    <property type="entry name" value="PyrdxlP-dep_Trfase_major"/>
</dbReference>
<dbReference type="InterPro" id="IPR015422">
    <property type="entry name" value="PyrdxlP-dep_Trfase_small"/>
</dbReference>
<dbReference type="InterPro" id="IPR000524">
    <property type="entry name" value="Tscrpt_reg_HTH_GntR"/>
</dbReference>
<protein>
    <submittedName>
        <fullName evidence="7">GntR family transcriptional regulator</fullName>
    </submittedName>
</protein>
<dbReference type="InterPro" id="IPR015424">
    <property type="entry name" value="PyrdxlP-dep_Trfase"/>
</dbReference>
<dbReference type="PANTHER" id="PTHR46577:SF2">
    <property type="entry name" value="TRANSCRIPTIONAL REGULATORY PROTEIN"/>
    <property type="match status" value="1"/>
</dbReference>
<dbReference type="PROSITE" id="PS50949">
    <property type="entry name" value="HTH_GNTR"/>
    <property type="match status" value="1"/>
</dbReference>
<comment type="similarity">
    <text evidence="1">In the C-terminal section; belongs to the class-I pyridoxal-phosphate-dependent aminotransferase family.</text>
</comment>
<evidence type="ECO:0000256" key="3">
    <source>
        <dbReference type="ARBA" id="ARBA00023015"/>
    </source>
</evidence>
<dbReference type="InterPro" id="IPR051446">
    <property type="entry name" value="HTH_trans_reg/aminotransferase"/>
</dbReference>
<keyword evidence="5" id="KW-0804">Transcription</keyword>
<dbReference type="Gene3D" id="3.90.1150.10">
    <property type="entry name" value="Aspartate Aminotransferase, domain 1"/>
    <property type="match status" value="1"/>
</dbReference>
<evidence type="ECO:0000259" key="6">
    <source>
        <dbReference type="PROSITE" id="PS50949"/>
    </source>
</evidence>
<dbReference type="Proteomes" id="UP000278332">
    <property type="component" value="Unassembled WGS sequence"/>
</dbReference>
<comment type="caution">
    <text evidence="7">The sequence shown here is derived from an EMBL/GenBank/DDBJ whole genome shotgun (WGS) entry which is preliminary data.</text>
</comment>
<dbReference type="Gene3D" id="1.10.10.10">
    <property type="entry name" value="Winged helix-like DNA-binding domain superfamily/Winged helix DNA-binding domain"/>
    <property type="match status" value="1"/>
</dbReference>
<dbReference type="AlphaFoldDB" id="A0A3M4WD64"/>
<keyword evidence="2" id="KW-0663">Pyridoxal phosphate</keyword>
<evidence type="ECO:0000313" key="8">
    <source>
        <dbReference type="Proteomes" id="UP000278332"/>
    </source>
</evidence>
<dbReference type="GO" id="GO:0003677">
    <property type="term" value="F:DNA binding"/>
    <property type="evidence" value="ECO:0007669"/>
    <property type="project" value="UniProtKB-KW"/>
</dbReference>
<evidence type="ECO:0000256" key="5">
    <source>
        <dbReference type="ARBA" id="ARBA00023163"/>
    </source>
</evidence>
<evidence type="ECO:0000256" key="2">
    <source>
        <dbReference type="ARBA" id="ARBA00022898"/>
    </source>
</evidence>
<accession>A0A3M4WD64</accession>
<evidence type="ECO:0000256" key="1">
    <source>
        <dbReference type="ARBA" id="ARBA00005384"/>
    </source>
</evidence>
<dbReference type="SUPFAM" id="SSF53383">
    <property type="entry name" value="PLP-dependent transferases"/>
    <property type="match status" value="1"/>
</dbReference>
<keyword evidence="4" id="KW-0238">DNA-binding</keyword>
<dbReference type="InterPro" id="IPR036388">
    <property type="entry name" value="WH-like_DNA-bd_sf"/>
</dbReference>
<organism evidence="7 8">
    <name type="scientific">Pseudomonas cichorii</name>
    <dbReference type="NCBI Taxonomy" id="36746"/>
    <lineage>
        <taxon>Bacteria</taxon>
        <taxon>Pseudomonadati</taxon>
        <taxon>Pseudomonadota</taxon>
        <taxon>Gammaproteobacteria</taxon>
        <taxon>Pseudomonadales</taxon>
        <taxon>Pseudomonadaceae</taxon>
        <taxon>Pseudomonas</taxon>
    </lineage>
</organism>
<feature type="domain" description="HTH gntR-type" evidence="6">
    <location>
        <begin position="29"/>
        <end position="97"/>
    </location>
</feature>
<keyword evidence="3" id="KW-0805">Transcription regulation</keyword>
<evidence type="ECO:0000313" key="7">
    <source>
        <dbReference type="EMBL" id="RMR61863.1"/>
    </source>
</evidence>
<dbReference type="Pfam" id="PF00155">
    <property type="entry name" value="Aminotran_1_2"/>
    <property type="match status" value="1"/>
</dbReference>
<dbReference type="InterPro" id="IPR036390">
    <property type="entry name" value="WH_DNA-bd_sf"/>
</dbReference>
<sequence length="491" mass="55646">MDSVSAMSPSPGKSFGPAPDCLPMKNKTDFAYQAVYRYLVRLIDEVQTDSTTRMPSLRQLSRRLRVSISTVQSAYSLLEKEGRVCSMPKSGYYALPGGVGDESLEPVFENDNLLETFYRHVRRPGGWVLGNDEPTLLQSMESPLLAMERELLRYYPRPLNAVFQPFGDIELRTALAARHTRDAQHCWHPENVYIGPDMPGMLTAVIDVLNLRGGTVLVASPCTWTLLRLLQSFDIRVIEIPLDETGGINLAALDQVLLTENIGLAFLPSLLNPVQCSLLPLANLQAVAQLLNRYRVWVLENDSHGELVFTPEPTRLRDLIDPQRLLILGSFDKTLGPEAPYGYLLCKHFEVQWQQYFLLRAFELPPIRQKAIARLCSSGRLDAHLVELRGLLVERMKMMVQLLDRHLGQLLRYDLPEGGCGIWVQSVHPVDMRQVFESLLQQRIIITPGELFSLQGLHRQHLRIGYAIDWTQNIPRLLTALVEALKQARQH</sequence>